<name>A0ABT0B7I3_9SPHN</name>
<protein>
    <recommendedName>
        <fullName evidence="6">Type I restriction modification DNA specificity domain-containing protein</fullName>
    </recommendedName>
</protein>
<evidence type="ECO:0000313" key="4">
    <source>
        <dbReference type="EMBL" id="MCJ2180813.1"/>
    </source>
</evidence>
<feature type="region of interest" description="Disordered" evidence="3">
    <location>
        <begin position="394"/>
        <end position="430"/>
    </location>
</feature>
<evidence type="ECO:0008006" key="6">
    <source>
        <dbReference type="Google" id="ProtNLM"/>
    </source>
</evidence>
<keyword evidence="2" id="KW-0238">DNA-binding</keyword>
<evidence type="ECO:0000256" key="2">
    <source>
        <dbReference type="ARBA" id="ARBA00023125"/>
    </source>
</evidence>
<keyword evidence="1" id="KW-0680">Restriction system</keyword>
<dbReference type="SUPFAM" id="SSF116734">
    <property type="entry name" value="DNA methylase specificity domain"/>
    <property type="match status" value="2"/>
</dbReference>
<gene>
    <name evidence="4" type="ORF">MTR64_19755</name>
</gene>
<dbReference type="RefSeq" id="WP_243996259.1">
    <property type="nucleotide sequence ID" value="NZ_JALHLE010000043.1"/>
</dbReference>
<dbReference type="InterPro" id="IPR051212">
    <property type="entry name" value="Type-I_RE_S_subunit"/>
</dbReference>
<evidence type="ECO:0000256" key="3">
    <source>
        <dbReference type="SAM" id="MobiDB-lite"/>
    </source>
</evidence>
<comment type="caution">
    <text evidence="4">The sequence shown here is derived from an EMBL/GenBank/DDBJ whole genome shotgun (WGS) entry which is preliminary data.</text>
</comment>
<reference evidence="4" key="1">
    <citation type="submission" date="2022-03" db="EMBL/GenBank/DDBJ databases">
        <title>Identification of a novel bacterium isolated from mangrove sediments.</title>
        <authorList>
            <person name="Pan X."/>
        </authorList>
    </citation>
    <scope>NUCLEOTIDE SEQUENCE</scope>
    <source>
        <strain evidence="4">B2580</strain>
    </source>
</reference>
<sequence length="430" mass="47615">MDDQERGVWSSVTLPFNWGWCSFEEFFDDITDGKRKLAEKHYDLDGPFKVIDQGQALVGGYTSRAELVHTTEQTVVVFGDHTRCVKLISPPFVQGADGVKVLASAGAADIRYAYYALLAVEIPAKGYSRHMKFVRRTVWPLPPLAEQRRIVAKLDALAARLARARAELDRVPVLAERLRRQVMAQVFGQEVQAHWPTLASLDLMIHAGKNLKCDERPPLPEEKGVVKVSAVSSEIFRPLESKTLPESYCPPERDRIVAGDLLLARASGSLSLVGRVSLVQEEPRNLYLSDKVLRLRVRDGFQEWAFAFLRSPIGRAQVEDAASGISMHNITQGNLASLRLPLPPDDERQAGLALINSAFAHADRMEAEAARARALIDRLEAALLAKAFRGELVPQDPADEPASTLLARIRTQRAATPKPKRGRKPKEAAA</sequence>
<dbReference type="Proteomes" id="UP001162880">
    <property type="component" value="Unassembled WGS sequence"/>
</dbReference>
<dbReference type="InterPro" id="IPR044946">
    <property type="entry name" value="Restrct_endonuc_typeI_TRD_sf"/>
</dbReference>
<accession>A0ABT0B7I3</accession>
<organism evidence="4 5">
    <name type="scientific">Novosphingobium album</name>
    <name type="common">ex Hu et al. 2023</name>
    <dbReference type="NCBI Taxonomy" id="2930093"/>
    <lineage>
        <taxon>Bacteria</taxon>
        <taxon>Pseudomonadati</taxon>
        <taxon>Pseudomonadota</taxon>
        <taxon>Alphaproteobacteria</taxon>
        <taxon>Sphingomonadales</taxon>
        <taxon>Sphingomonadaceae</taxon>
        <taxon>Novosphingobium</taxon>
    </lineage>
</organism>
<dbReference type="EMBL" id="JALHLE010000043">
    <property type="protein sequence ID" value="MCJ2180813.1"/>
    <property type="molecule type" value="Genomic_DNA"/>
</dbReference>
<proteinExistence type="predicted"/>
<keyword evidence="5" id="KW-1185">Reference proteome</keyword>
<evidence type="ECO:0000256" key="1">
    <source>
        <dbReference type="ARBA" id="ARBA00022747"/>
    </source>
</evidence>
<dbReference type="PANTHER" id="PTHR43140:SF1">
    <property type="entry name" value="TYPE I RESTRICTION ENZYME ECOKI SPECIFICITY SUBUNIT"/>
    <property type="match status" value="1"/>
</dbReference>
<evidence type="ECO:0000313" key="5">
    <source>
        <dbReference type="Proteomes" id="UP001162880"/>
    </source>
</evidence>
<dbReference type="PANTHER" id="PTHR43140">
    <property type="entry name" value="TYPE-1 RESTRICTION ENZYME ECOKI SPECIFICITY PROTEIN"/>
    <property type="match status" value="1"/>
</dbReference>
<dbReference type="Gene3D" id="3.90.220.20">
    <property type="entry name" value="DNA methylase specificity domains"/>
    <property type="match status" value="2"/>
</dbReference>